<feature type="transmembrane region" description="Helical" evidence="1">
    <location>
        <begin position="30"/>
        <end position="51"/>
    </location>
</feature>
<feature type="transmembrane region" description="Helical" evidence="1">
    <location>
        <begin position="96"/>
        <end position="117"/>
    </location>
</feature>
<feature type="transmembrane region" description="Helical" evidence="1">
    <location>
        <begin position="63"/>
        <end position="84"/>
    </location>
</feature>
<dbReference type="SUPFAM" id="SSF55874">
    <property type="entry name" value="ATPase domain of HSP90 chaperone/DNA topoisomerase II/histidine kinase"/>
    <property type="match status" value="1"/>
</dbReference>
<evidence type="ECO:0000313" key="4">
    <source>
        <dbReference type="Proteomes" id="UP000674938"/>
    </source>
</evidence>
<protein>
    <submittedName>
        <fullName evidence="3">GHKL domain-containing protein</fullName>
    </submittedName>
</protein>
<sequence>MSIKKALSLICVMSCGLALLWSLLTDLRYPVITITRLFLMIVLEPVVYIVVLRRYFKQGITRIYGIICMLLIFFSILDNITGTIRVTALNDLGNIAASILLLGPQCLMACLMAVVLVKKFPSFLRKVKLVSESSAIYIGSIIAYYVYTQIPPFLHFYLTDVLMWSEITSRIVLYTYNVSFYVVLIMLMTGFSNTHYQKKQLISHEMTILQQEVYVKKLESIQKEMRLLQHDYQNILTATYFTSGNSEMKDKLGASLKQADEGLVNALKEETQLTDIRIMEIRGIVLSKLLEMEKRNIEFSLVVNAPIQHCDIQITDLVRCLGILLDNAIEAVEDTPQPMIDLRLNQADDGLLIVVQNALNHTVPTDEIWQTGYSTKGENRGLGLTSYQNIVDKYQNVIKKTRIENNYFTQIMKIAS</sequence>
<dbReference type="PANTHER" id="PTHR40448:SF1">
    <property type="entry name" value="TWO-COMPONENT SENSOR HISTIDINE KINASE"/>
    <property type="match status" value="1"/>
</dbReference>
<organism evidence="3 4">
    <name type="scientific">Vagococcus allomyrinae</name>
    <dbReference type="NCBI Taxonomy" id="2794353"/>
    <lineage>
        <taxon>Bacteria</taxon>
        <taxon>Bacillati</taxon>
        <taxon>Bacillota</taxon>
        <taxon>Bacilli</taxon>
        <taxon>Lactobacillales</taxon>
        <taxon>Enterococcaceae</taxon>
        <taxon>Vagococcus</taxon>
    </lineage>
</organism>
<keyword evidence="1" id="KW-1133">Transmembrane helix</keyword>
<proteinExistence type="predicted"/>
<dbReference type="Gene3D" id="3.30.565.10">
    <property type="entry name" value="Histidine kinase-like ATPase, C-terminal domain"/>
    <property type="match status" value="1"/>
</dbReference>
<accession>A0A940PEU2</accession>
<feature type="domain" description="Sensor histidine kinase NatK-like C-terminal" evidence="2">
    <location>
        <begin position="313"/>
        <end position="414"/>
    </location>
</feature>
<dbReference type="InterPro" id="IPR032834">
    <property type="entry name" value="NatK-like_C"/>
</dbReference>
<name>A0A940PEU2_9ENTE</name>
<gene>
    <name evidence="3" type="ORF">I6N95_19840</name>
</gene>
<feature type="transmembrane region" description="Helical" evidence="1">
    <location>
        <begin position="7"/>
        <end position="24"/>
    </location>
</feature>
<dbReference type="AlphaFoldDB" id="A0A940PEU2"/>
<keyword evidence="1" id="KW-0812">Transmembrane</keyword>
<feature type="transmembrane region" description="Helical" evidence="1">
    <location>
        <begin position="167"/>
        <end position="191"/>
    </location>
</feature>
<reference evidence="3" key="1">
    <citation type="submission" date="2020-12" db="EMBL/GenBank/DDBJ databases">
        <title>Vagococcus allomyrinae sp. nov. and Enterococcus lavae sp. nov., isolated from the larvae of Allomyrina dichotoma.</title>
        <authorList>
            <person name="Lee S.D."/>
        </authorList>
    </citation>
    <scope>NUCLEOTIDE SEQUENCE</scope>
    <source>
        <strain evidence="3">BWB3-3</strain>
    </source>
</reference>
<dbReference type="GO" id="GO:0042802">
    <property type="term" value="F:identical protein binding"/>
    <property type="evidence" value="ECO:0007669"/>
    <property type="project" value="TreeGrafter"/>
</dbReference>
<evidence type="ECO:0000256" key="1">
    <source>
        <dbReference type="SAM" id="Phobius"/>
    </source>
</evidence>
<evidence type="ECO:0000313" key="3">
    <source>
        <dbReference type="EMBL" id="MBP1043277.1"/>
    </source>
</evidence>
<feature type="transmembrane region" description="Helical" evidence="1">
    <location>
        <begin position="129"/>
        <end position="147"/>
    </location>
</feature>
<dbReference type="Proteomes" id="UP000674938">
    <property type="component" value="Unassembled WGS sequence"/>
</dbReference>
<keyword evidence="4" id="KW-1185">Reference proteome</keyword>
<dbReference type="RefSeq" id="WP_209531088.1">
    <property type="nucleotide sequence ID" value="NZ_JAEEGA010000015.1"/>
</dbReference>
<dbReference type="EMBL" id="JAEEGA010000015">
    <property type="protein sequence ID" value="MBP1043277.1"/>
    <property type="molecule type" value="Genomic_DNA"/>
</dbReference>
<evidence type="ECO:0000259" key="2">
    <source>
        <dbReference type="Pfam" id="PF14501"/>
    </source>
</evidence>
<dbReference type="PANTHER" id="PTHR40448">
    <property type="entry name" value="TWO-COMPONENT SENSOR HISTIDINE KINASE"/>
    <property type="match status" value="1"/>
</dbReference>
<dbReference type="Pfam" id="PF14501">
    <property type="entry name" value="HATPase_c_5"/>
    <property type="match status" value="1"/>
</dbReference>
<comment type="caution">
    <text evidence="3">The sequence shown here is derived from an EMBL/GenBank/DDBJ whole genome shotgun (WGS) entry which is preliminary data.</text>
</comment>
<keyword evidence="1" id="KW-0472">Membrane</keyword>
<dbReference type="InterPro" id="IPR036890">
    <property type="entry name" value="HATPase_C_sf"/>
</dbReference>